<reference evidence="2" key="1">
    <citation type="submission" date="2020-11" db="EMBL/GenBank/DDBJ databases">
        <authorList>
            <person name="Tran Van P."/>
        </authorList>
    </citation>
    <scope>NUCLEOTIDE SEQUENCE</scope>
</reference>
<organism evidence="2">
    <name type="scientific">Timema monikensis</name>
    <dbReference type="NCBI Taxonomy" id="170555"/>
    <lineage>
        <taxon>Eukaryota</taxon>
        <taxon>Metazoa</taxon>
        <taxon>Ecdysozoa</taxon>
        <taxon>Arthropoda</taxon>
        <taxon>Hexapoda</taxon>
        <taxon>Insecta</taxon>
        <taxon>Pterygota</taxon>
        <taxon>Neoptera</taxon>
        <taxon>Polyneoptera</taxon>
        <taxon>Phasmatodea</taxon>
        <taxon>Timematodea</taxon>
        <taxon>Timematoidea</taxon>
        <taxon>Timematidae</taxon>
        <taxon>Timema</taxon>
    </lineage>
</organism>
<proteinExistence type="predicted"/>
<dbReference type="EMBL" id="OB797480">
    <property type="protein sequence ID" value="CAD7434371.1"/>
    <property type="molecule type" value="Genomic_DNA"/>
</dbReference>
<feature type="region of interest" description="Disordered" evidence="1">
    <location>
        <begin position="55"/>
        <end position="99"/>
    </location>
</feature>
<gene>
    <name evidence="2" type="ORF">TMSB3V08_LOCUS11024</name>
</gene>
<protein>
    <submittedName>
        <fullName evidence="2">Uncharacterized protein</fullName>
    </submittedName>
</protein>
<name>A0A7R9HVK0_9NEOP</name>
<accession>A0A7R9HVK0</accession>
<dbReference type="AlphaFoldDB" id="A0A7R9HVK0"/>
<evidence type="ECO:0000256" key="1">
    <source>
        <dbReference type="SAM" id="MobiDB-lite"/>
    </source>
</evidence>
<sequence length="99" mass="10591">MVYITSGGNIEEAQPWGIAKGFESLFFDFGRHSIKLRDAVQNQAYRTLLFSPNMHRKGSQYTTDYRAPGQGPPPPPRKRLGGFGSGSTAPSCPGGGCGG</sequence>
<evidence type="ECO:0000313" key="2">
    <source>
        <dbReference type="EMBL" id="CAD7434371.1"/>
    </source>
</evidence>